<sequence length="142" mass="15694">MCKLHVLLHVPQHVAVVEPLRVVRHAKLQRPGWCAGCGVGRRGLKLEAVLLEILADVGPQRGDVAGAALGRRVDRHPELEVEEPPAQFVAALLPVRAVQPVPRVGDLVELLARDAPDGRVGRVQHLPPVRDLQRRVQLHRRQ</sequence>
<comment type="caution">
    <text evidence="1">The sequence shown here is derived from an EMBL/GenBank/DDBJ whole genome shotgun (WGS) entry which is preliminary data.</text>
</comment>
<gene>
    <name evidence="1" type="ORF">PF008_g29110</name>
</gene>
<proteinExistence type="predicted"/>
<dbReference type="EMBL" id="QXFY01004616">
    <property type="protein sequence ID" value="KAE9276361.1"/>
    <property type="molecule type" value="Genomic_DNA"/>
</dbReference>
<reference evidence="1 2" key="1">
    <citation type="submission" date="2018-09" db="EMBL/GenBank/DDBJ databases">
        <title>Genomic investigation of the strawberry pathogen Phytophthora fragariae indicates pathogenicity is determined by transcriptional variation in three key races.</title>
        <authorList>
            <person name="Adams T.M."/>
            <person name="Armitage A.D."/>
            <person name="Sobczyk M.K."/>
            <person name="Bates H.J."/>
            <person name="Dunwell J.M."/>
            <person name="Nellist C.F."/>
            <person name="Harrison R.J."/>
        </authorList>
    </citation>
    <scope>NUCLEOTIDE SEQUENCE [LARGE SCALE GENOMIC DNA]</scope>
    <source>
        <strain evidence="1 2">NOV-77</strain>
    </source>
</reference>
<protein>
    <submittedName>
        <fullName evidence="1">Uncharacterized protein</fullName>
    </submittedName>
</protein>
<evidence type="ECO:0000313" key="2">
    <source>
        <dbReference type="Proteomes" id="UP000486351"/>
    </source>
</evidence>
<organism evidence="1 2">
    <name type="scientific">Phytophthora fragariae</name>
    <dbReference type="NCBI Taxonomy" id="53985"/>
    <lineage>
        <taxon>Eukaryota</taxon>
        <taxon>Sar</taxon>
        <taxon>Stramenopiles</taxon>
        <taxon>Oomycota</taxon>
        <taxon>Peronosporomycetes</taxon>
        <taxon>Peronosporales</taxon>
        <taxon>Peronosporaceae</taxon>
        <taxon>Phytophthora</taxon>
    </lineage>
</organism>
<name>A0A6G0Q9C5_9STRA</name>
<accession>A0A6G0Q9C5</accession>
<evidence type="ECO:0000313" key="1">
    <source>
        <dbReference type="EMBL" id="KAE9276361.1"/>
    </source>
</evidence>
<dbReference type="Proteomes" id="UP000486351">
    <property type="component" value="Unassembled WGS sequence"/>
</dbReference>
<dbReference type="AlphaFoldDB" id="A0A6G0Q9C5"/>